<reference evidence="12 13" key="1">
    <citation type="submission" date="2024-02" db="EMBL/GenBank/DDBJ databases">
        <title>High-quality chromosome-scale genome assembly of Pensacola bahiagrass (Paspalum notatum Flugge var. saurae).</title>
        <authorList>
            <person name="Vega J.M."/>
            <person name="Podio M."/>
            <person name="Orjuela J."/>
            <person name="Siena L.A."/>
            <person name="Pessino S.C."/>
            <person name="Combes M.C."/>
            <person name="Mariac C."/>
            <person name="Albertini E."/>
            <person name="Pupilli F."/>
            <person name="Ortiz J.P.A."/>
            <person name="Leblanc O."/>
        </authorList>
    </citation>
    <scope>NUCLEOTIDE SEQUENCE [LARGE SCALE GENOMIC DNA]</scope>
    <source>
        <strain evidence="12">R1</strain>
        <tissue evidence="12">Leaf</tissue>
    </source>
</reference>
<dbReference type="EMBL" id="CP144745">
    <property type="protein sequence ID" value="WVZ54559.1"/>
    <property type="molecule type" value="Genomic_DNA"/>
</dbReference>
<dbReference type="AlphaFoldDB" id="A0AAQ3PXF5"/>
<evidence type="ECO:0000256" key="7">
    <source>
        <dbReference type="ARBA" id="ARBA00022989"/>
    </source>
</evidence>
<dbReference type="Pfam" id="PF13855">
    <property type="entry name" value="LRR_8"/>
    <property type="match status" value="2"/>
</dbReference>
<dbReference type="PANTHER" id="PTHR48062">
    <property type="entry name" value="RECEPTOR-LIKE PROTEIN 14"/>
    <property type="match status" value="1"/>
</dbReference>
<evidence type="ECO:0000259" key="11">
    <source>
        <dbReference type="Pfam" id="PF08263"/>
    </source>
</evidence>
<dbReference type="SUPFAM" id="SSF52047">
    <property type="entry name" value="RNI-like"/>
    <property type="match status" value="1"/>
</dbReference>
<proteinExistence type="inferred from homology"/>
<comment type="subcellular location">
    <subcellularLocation>
        <location evidence="1">Cell membrane</location>
        <topology evidence="1">Single-pass type I membrane protein</topology>
    </subcellularLocation>
</comment>
<evidence type="ECO:0000256" key="5">
    <source>
        <dbReference type="ARBA" id="ARBA00022692"/>
    </source>
</evidence>
<dbReference type="Pfam" id="PF13516">
    <property type="entry name" value="LRR_6"/>
    <property type="match status" value="1"/>
</dbReference>
<dbReference type="InterPro" id="IPR001611">
    <property type="entry name" value="Leu-rich_rpt"/>
</dbReference>
<keyword evidence="9" id="KW-0325">Glycoprotein</keyword>
<evidence type="ECO:0000256" key="6">
    <source>
        <dbReference type="ARBA" id="ARBA00022737"/>
    </source>
</evidence>
<accession>A0AAQ3PXF5</accession>
<evidence type="ECO:0000256" key="8">
    <source>
        <dbReference type="ARBA" id="ARBA00023136"/>
    </source>
</evidence>
<dbReference type="Pfam" id="PF08263">
    <property type="entry name" value="LRRNT_2"/>
    <property type="match status" value="1"/>
</dbReference>
<dbReference type="Pfam" id="PF00560">
    <property type="entry name" value="LRR_1"/>
    <property type="match status" value="5"/>
</dbReference>
<dbReference type="InterPro" id="IPR051502">
    <property type="entry name" value="RLP_Defense_Trigger"/>
</dbReference>
<dbReference type="PANTHER" id="PTHR48062:SF68">
    <property type="entry name" value="LEUCINE-RICH REPEAT-CONTAINING N-TERMINAL PLANT-TYPE DOMAIN-CONTAINING PROTEIN"/>
    <property type="match status" value="1"/>
</dbReference>
<protein>
    <recommendedName>
        <fullName evidence="11">Leucine-rich repeat-containing N-terminal plant-type domain-containing protein</fullName>
    </recommendedName>
</protein>
<dbReference type="PRINTS" id="PR00019">
    <property type="entry name" value="LEURICHRPT"/>
</dbReference>
<keyword evidence="3" id="KW-0433">Leucine-rich repeat</keyword>
<evidence type="ECO:0000313" key="12">
    <source>
        <dbReference type="EMBL" id="WVZ54559.1"/>
    </source>
</evidence>
<keyword evidence="6" id="KW-0677">Repeat</keyword>
<dbReference type="FunFam" id="3.80.10.10:FF:001678">
    <property type="entry name" value="Calmodulin-binding receptor kinase CaMRLK"/>
    <property type="match status" value="1"/>
</dbReference>
<comment type="similarity">
    <text evidence="2">Belongs to the RLP family.</text>
</comment>
<evidence type="ECO:0000313" key="13">
    <source>
        <dbReference type="Proteomes" id="UP001341281"/>
    </source>
</evidence>
<feature type="transmembrane region" description="Helical" evidence="10">
    <location>
        <begin position="916"/>
        <end position="938"/>
    </location>
</feature>
<dbReference type="GO" id="GO:0009742">
    <property type="term" value="P:brassinosteroid mediated signaling pathway"/>
    <property type="evidence" value="ECO:0007669"/>
    <property type="project" value="UniProtKB-KW"/>
</dbReference>
<dbReference type="SUPFAM" id="SSF52058">
    <property type="entry name" value="L domain-like"/>
    <property type="match status" value="1"/>
</dbReference>
<evidence type="ECO:0000256" key="9">
    <source>
        <dbReference type="ARBA" id="ARBA00023180"/>
    </source>
</evidence>
<evidence type="ECO:0000256" key="3">
    <source>
        <dbReference type="ARBA" id="ARBA00022614"/>
    </source>
</evidence>
<feature type="domain" description="Leucine-rich repeat-containing N-terminal plant-type" evidence="11">
    <location>
        <begin position="36"/>
        <end position="87"/>
    </location>
</feature>
<dbReference type="FunFam" id="3.80.10.10:FF:000111">
    <property type="entry name" value="LRR receptor-like serine/threonine-protein kinase ERECTA"/>
    <property type="match status" value="1"/>
</dbReference>
<evidence type="ECO:0000256" key="4">
    <source>
        <dbReference type="ARBA" id="ARBA00022626"/>
    </source>
</evidence>
<dbReference type="InterPro" id="IPR013210">
    <property type="entry name" value="LRR_N_plant-typ"/>
</dbReference>
<keyword evidence="7 10" id="KW-1133">Transmembrane helix</keyword>
<gene>
    <name evidence="12" type="ORF">U9M48_005340</name>
</gene>
<keyword evidence="13" id="KW-1185">Reference proteome</keyword>
<dbReference type="InterPro" id="IPR003591">
    <property type="entry name" value="Leu-rich_rpt_typical-subtyp"/>
</dbReference>
<dbReference type="Proteomes" id="UP001341281">
    <property type="component" value="Chromosome 01"/>
</dbReference>
<dbReference type="GO" id="GO:0005886">
    <property type="term" value="C:plasma membrane"/>
    <property type="evidence" value="ECO:0007669"/>
    <property type="project" value="UniProtKB-SubCell"/>
</dbReference>
<evidence type="ECO:0000256" key="1">
    <source>
        <dbReference type="ARBA" id="ARBA00004251"/>
    </source>
</evidence>
<dbReference type="InterPro" id="IPR032675">
    <property type="entry name" value="LRR_dom_sf"/>
</dbReference>
<evidence type="ECO:0000256" key="10">
    <source>
        <dbReference type="SAM" id="Phobius"/>
    </source>
</evidence>
<organism evidence="12 13">
    <name type="scientific">Paspalum notatum var. saurae</name>
    <dbReference type="NCBI Taxonomy" id="547442"/>
    <lineage>
        <taxon>Eukaryota</taxon>
        <taxon>Viridiplantae</taxon>
        <taxon>Streptophyta</taxon>
        <taxon>Embryophyta</taxon>
        <taxon>Tracheophyta</taxon>
        <taxon>Spermatophyta</taxon>
        <taxon>Magnoliopsida</taxon>
        <taxon>Liliopsida</taxon>
        <taxon>Poales</taxon>
        <taxon>Poaceae</taxon>
        <taxon>PACMAD clade</taxon>
        <taxon>Panicoideae</taxon>
        <taxon>Andropogonodae</taxon>
        <taxon>Paspaleae</taxon>
        <taxon>Paspalinae</taxon>
        <taxon>Paspalum</taxon>
    </lineage>
</organism>
<dbReference type="Gene3D" id="3.80.10.10">
    <property type="entry name" value="Ribonuclease Inhibitor"/>
    <property type="match status" value="5"/>
</dbReference>
<keyword evidence="5 10" id="KW-0812">Transmembrane</keyword>
<keyword evidence="4" id="KW-1070">Brassinosteroid signaling pathway</keyword>
<sequence length="939" mass="102502">MVLAHLMVQIKGKTTMLWVVIVVLCSMFYMACGCVAEEKAALMHLQSSFQQASRSGHVPFEPWNQSFSRSPDPSDMDCCSWSVVSCNSNARVSGLYLSGQYDLEAGSTGFVPVRRRECWNLNVTILSPLRELWLLDLSWNSACLQDPDGFQALTKLRHLDLSHNSFLGNDVVASLARLPSLQVLNLASTNISGPLQNIGFQGFPKLHLLDLSNNNFMGSNDMGSLVDLPSLEVLHLSSTNMSGPLQNIGFKNFKKLRELHIGSNQLNGSIPTSLFELPHLEYLDLSENLLLGYIPISASSNLSSSLQTVKLSKNNLNGVFDFFWLRNCTALKNIDLSGNRDLAVDLSFRGQVPPFQLRTLMLSGCNLDNNIFAGPNFLGTQHHFQALDLSNNNLKGSIPSWIFTNEAILYLDLSNNSLIGSLDLMWCHQSNISVMNISMNQFEGKIPSNISLIFPGLTYLDASHNIISGGVPPSLCNLYGMHFLDLSNNNFTGELPTCLLTYSSIGVLKLSNNNLGGPIFSGASMLSIAFALHLDNNNFEGPLPSNLSAATETSVAIMDLHNNKLSGKLNVSSWNLPSLQVLSVAGNGLTDEISQGICNFSDLQFLDLSDNNFIGYMPNCNGKLTLRFLNASGNSLSGFPGALFDSSYVIALDLRYNQFTGTLDWIRRLSQIRLLLLGSNKFEGHISPDLCHLKSLNVIDLSHNRLSGSLPPCLGGIPFGTHAYDIPVLYNFSDMGGSVHLDFDSGNLDFEWTTPPFYLQGFTFFTKGKLYTYSRNFITLMFGIDLSGNMLSGEIPPQVGNLSHVKSLNLSHNSFTGHIPATFANMAAIESLDLSHNELSGPIPEGLTQLWSLEMFSVAYNNLSGCAPNSGQFATFSMDSYQGNKNLLLGCSDGSAGPVAPAPDEDVGEAPDDDPIVYVISAASFVLAFWATVAFSFCH</sequence>
<name>A0AAQ3PXF5_PASNO</name>
<keyword evidence="8 10" id="KW-0472">Membrane</keyword>
<evidence type="ECO:0000256" key="2">
    <source>
        <dbReference type="ARBA" id="ARBA00009592"/>
    </source>
</evidence>
<dbReference type="SMART" id="SM00369">
    <property type="entry name" value="LRR_TYP"/>
    <property type="match status" value="9"/>
</dbReference>